<evidence type="ECO:0000256" key="3">
    <source>
        <dbReference type="ARBA" id="ARBA00022485"/>
    </source>
</evidence>
<dbReference type="GO" id="GO:0046872">
    <property type="term" value="F:metal ion binding"/>
    <property type="evidence" value="ECO:0007669"/>
    <property type="project" value="UniProtKB-KW"/>
</dbReference>
<dbReference type="PROSITE" id="PS50926">
    <property type="entry name" value="TRAM"/>
    <property type="match status" value="1"/>
</dbReference>
<dbReference type="SFLD" id="SFLDG01082">
    <property type="entry name" value="B12-binding_domain_containing"/>
    <property type="match status" value="1"/>
</dbReference>
<organism evidence="17 18">
    <name type="scientific">Ktedonosporobacter rubrisoli</name>
    <dbReference type="NCBI Taxonomy" id="2509675"/>
    <lineage>
        <taxon>Bacteria</taxon>
        <taxon>Bacillati</taxon>
        <taxon>Chloroflexota</taxon>
        <taxon>Ktedonobacteria</taxon>
        <taxon>Ktedonobacterales</taxon>
        <taxon>Ktedonosporobacteraceae</taxon>
        <taxon>Ktedonosporobacter</taxon>
    </lineage>
</organism>
<dbReference type="Pfam" id="PF00919">
    <property type="entry name" value="UPF0004"/>
    <property type="match status" value="1"/>
</dbReference>
<gene>
    <name evidence="17" type="ORF">EPA93_44395</name>
</gene>
<dbReference type="KEGG" id="kbs:EPA93_44395"/>
<evidence type="ECO:0000256" key="1">
    <source>
        <dbReference type="ARBA" id="ARBA00001966"/>
    </source>
</evidence>
<dbReference type="InterPro" id="IPR020612">
    <property type="entry name" value="Methylthiotransferase_CS"/>
</dbReference>
<protein>
    <recommendedName>
        <fullName evidence="11">tRNA-2-methylthio-N(6)-dimethylallyladenosine synthase</fullName>
        <ecNumber evidence="9">2.8.4.3</ecNumber>
    </recommendedName>
    <alternativeName>
        <fullName evidence="13">(Dimethylallyl)adenosine tRNA methylthiotransferase MiaB</fullName>
    </alternativeName>
    <alternativeName>
        <fullName evidence="12">tRNA-i(6)A37 methylthiotransferase</fullName>
    </alternativeName>
</protein>
<dbReference type="CDD" id="cd01335">
    <property type="entry name" value="Radical_SAM"/>
    <property type="match status" value="1"/>
</dbReference>
<dbReference type="SMART" id="SM00729">
    <property type="entry name" value="Elp3"/>
    <property type="match status" value="1"/>
</dbReference>
<dbReference type="RefSeq" id="WP_129893705.1">
    <property type="nucleotide sequence ID" value="NZ_CP035758.1"/>
</dbReference>
<dbReference type="FunFam" id="3.80.30.20:FF:000001">
    <property type="entry name" value="tRNA-2-methylthio-N(6)-dimethylallyladenosine synthase 2"/>
    <property type="match status" value="1"/>
</dbReference>
<dbReference type="SFLD" id="SFLDG01061">
    <property type="entry name" value="methylthiotransferase"/>
    <property type="match status" value="1"/>
</dbReference>
<comment type="cofactor">
    <cofactor evidence="1">
        <name>[4Fe-4S] cluster</name>
        <dbReference type="ChEBI" id="CHEBI:49883"/>
    </cofactor>
</comment>
<evidence type="ECO:0000256" key="9">
    <source>
        <dbReference type="ARBA" id="ARBA00033765"/>
    </source>
</evidence>
<dbReference type="FunFam" id="3.40.50.12160:FF:000003">
    <property type="entry name" value="CDK5 regulatory subunit-associated protein 1"/>
    <property type="match status" value="1"/>
</dbReference>
<dbReference type="InterPro" id="IPR038135">
    <property type="entry name" value="Methylthiotransferase_N_sf"/>
</dbReference>
<dbReference type="InterPro" id="IPR023404">
    <property type="entry name" value="rSAM_horseshoe"/>
</dbReference>
<evidence type="ECO:0000313" key="18">
    <source>
        <dbReference type="Proteomes" id="UP000290365"/>
    </source>
</evidence>
<sequence length="521" mass="58671">MTTTNIPHGKYHIWTVGCQMNQADSQRIQALLEELGWEESSMDQANLVVLNTCSVRQAPEEKAHNQLALLKQAKARRSDLLVALMGCMIGNQKTIDALGKRYPHIDLFMKVEQADILPRFLQERWTPVSGAGCLDIDFLPDDETASTDEIPAFDELIPPELIKPTFATSFERDGKRTVLPMATVTQAGKQASPMAIVPKPGERIAHYPTKIDPLPVSPTAWLPIILGCNKVCTYCIVPYRRGRERSRPIDELMVEARSLVTKGAMELTLLGQTIEAYGLDLPDKPDLADLMTSLSEIEGLERIRFMTSYPRHMTDSMIARMAHLPKVCEHLNIPVQSGDDAVLKRMKRGYTVDEYCERIARVRELWPAVSLSTDIIVGFCGETEEEFQHTLDLLEKIRFDVVHVAAYSVRPGTVAARWDDDIPLAEKKRRLHALEEVQAKIALEINQAYIDSVEEVLVEDTNMSHGRLQWRGRNRTNKLVFFPQPEPENTTGPKEVKVGDLVKVRIERVTAWSLQGCAIAI</sequence>
<evidence type="ECO:0000256" key="8">
    <source>
        <dbReference type="ARBA" id="ARBA00023014"/>
    </source>
</evidence>
<evidence type="ECO:0000259" key="16">
    <source>
        <dbReference type="PROSITE" id="PS51918"/>
    </source>
</evidence>
<evidence type="ECO:0000259" key="14">
    <source>
        <dbReference type="PROSITE" id="PS50926"/>
    </source>
</evidence>
<evidence type="ECO:0000256" key="6">
    <source>
        <dbReference type="ARBA" id="ARBA00022723"/>
    </source>
</evidence>
<keyword evidence="18" id="KW-1185">Reference proteome</keyword>
<dbReference type="Pfam" id="PF01938">
    <property type="entry name" value="TRAM"/>
    <property type="match status" value="1"/>
</dbReference>
<dbReference type="PROSITE" id="PS51918">
    <property type="entry name" value="RADICAL_SAM"/>
    <property type="match status" value="1"/>
</dbReference>
<reference evidence="17 18" key="1">
    <citation type="submission" date="2019-01" db="EMBL/GenBank/DDBJ databases">
        <title>Ktedonosporobacter rubrisoli SCAWS-G2.</title>
        <authorList>
            <person name="Huang Y."/>
            <person name="Yan B."/>
        </authorList>
    </citation>
    <scope>NUCLEOTIDE SEQUENCE [LARGE SCALE GENOMIC DNA]</scope>
    <source>
        <strain evidence="17 18">SCAWS-G2</strain>
    </source>
</reference>
<keyword evidence="4 17" id="KW-0808">Transferase</keyword>
<dbReference type="SFLD" id="SFLDS00029">
    <property type="entry name" value="Radical_SAM"/>
    <property type="match status" value="1"/>
</dbReference>
<dbReference type="InterPro" id="IPR058240">
    <property type="entry name" value="rSAM_sf"/>
</dbReference>
<feature type="domain" description="MTTase N-terminal" evidence="15">
    <location>
        <begin position="9"/>
        <end position="126"/>
    </location>
</feature>
<keyword evidence="5" id="KW-0949">S-adenosyl-L-methionine</keyword>
<feature type="domain" description="TRAM" evidence="14">
    <location>
        <begin position="447"/>
        <end position="520"/>
    </location>
</feature>
<dbReference type="InterPro" id="IPR005839">
    <property type="entry name" value="Methylthiotransferase"/>
</dbReference>
<dbReference type="GO" id="GO:0051539">
    <property type="term" value="F:4 iron, 4 sulfur cluster binding"/>
    <property type="evidence" value="ECO:0007669"/>
    <property type="project" value="UniProtKB-KW"/>
</dbReference>
<evidence type="ECO:0000259" key="15">
    <source>
        <dbReference type="PROSITE" id="PS51449"/>
    </source>
</evidence>
<dbReference type="InterPro" id="IPR007197">
    <property type="entry name" value="rSAM"/>
</dbReference>
<dbReference type="Proteomes" id="UP000290365">
    <property type="component" value="Chromosome"/>
</dbReference>
<evidence type="ECO:0000256" key="12">
    <source>
        <dbReference type="ARBA" id="ARBA00080698"/>
    </source>
</evidence>
<evidence type="ECO:0000256" key="13">
    <source>
        <dbReference type="ARBA" id="ARBA00081141"/>
    </source>
</evidence>
<dbReference type="AlphaFoldDB" id="A0A4P6K529"/>
<evidence type="ECO:0000313" key="17">
    <source>
        <dbReference type="EMBL" id="QBD82636.1"/>
    </source>
</evidence>
<dbReference type="GO" id="GO:0035597">
    <property type="term" value="F:tRNA-2-methylthio-N(6)-dimethylallyladenosine(37) synthase activity"/>
    <property type="evidence" value="ECO:0007669"/>
    <property type="project" value="UniProtKB-EC"/>
</dbReference>
<dbReference type="GO" id="GO:0005829">
    <property type="term" value="C:cytosol"/>
    <property type="evidence" value="ECO:0007669"/>
    <property type="project" value="TreeGrafter"/>
</dbReference>
<dbReference type="InterPro" id="IPR002792">
    <property type="entry name" value="TRAM_dom"/>
</dbReference>
<evidence type="ECO:0000256" key="7">
    <source>
        <dbReference type="ARBA" id="ARBA00023004"/>
    </source>
</evidence>
<dbReference type="InterPro" id="IPR006638">
    <property type="entry name" value="Elp3/MiaA/NifB-like_rSAM"/>
</dbReference>
<dbReference type="Gene3D" id="3.80.30.20">
    <property type="entry name" value="tm_1862 like domain"/>
    <property type="match status" value="1"/>
</dbReference>
<evidence type="ECO:0000256" key="2">
    <source>
        <dbReference type="ARBA" id="ARBA00003234"/>
    </source>
</evidence>
<comment type="catalytic activity">
    <reaction evidence="10">
        <text>N(6)-dimethylallyladenosine(37) in tRNA + (sulfur carrier)-SH + AH2 + 2 S-adenosyl-L-methionine = 2-methylsulfanyl-N(6)-dimethylallyladenosine(37) in tRNA + (sulfur carrier)-H + 5'-deoxyadenosine + L-methionine + A + S-adenosyl-L-homocysteine + 2 H(+)</text>
        <dbReference type="Rhea" id="RHEA:37067"/>
        <dbReference type="Rhea" id="RHEA-COMP:10375"/>
        <dbReference type="Rhea" id="RHEA-COMP:10376"/>
        <dbReference type="Rhea" id="RHEA-COMP:14737"/>
        <dbReference type="Rhea" id="RHEA-COMP:14739"/>
        <dbReference type="ChEBI" id="CHEBI:13193"/>
        <dbReference type="ChEBI" id="CHEBI:15378"/>
        <dbReference type="ChEBI" id="CHEBI:17319"/>
        <dbReference type="ChEBI" id="CHEBI:17499"/>
        <dbReference type="ChEBI" id="CHEBI:29917"/>
        <dbReference type="ChEBI" id="CHEBI:57844"/>
        <dbReference type="ChEBI" id="CHEBI:57856"/>
        <dbReference type="ChEBI" id="CHEBI:59789"/>
        <dbReference type="ChEBI" id="CHEBI:64428"/>
        <dbReference type="ChEBI" id="CHEBI:74415"/>
        <dbReference type="ChEBI" id="CHEBI:74417"/>
        <dbReference type="EC" id="2.8.4.3"/>
    </reaction>
</comment>
<dbReference type="InterPro" id="IPR013848">
    <property type="entry name" value="Methylthiotransferase_N"/>
</dbReference>
<keyword evidence="3" id="KW-0004">4Fe-4S</keyword>
<dbReference type="SUPFAM" id="SSF102114">
    <property type="entry name" value="Radical SAM enzymes"/>
    <property type="match status" value="1"/>
</dbReference>
<dbReference type="Gene3D" id="3.40.50.12160">
    <property type="entry name" value="Methylthiotransferase, N-terminal domain"/>
    <property type="match status" value="1"/>
</dbReference>
<keyword evidence="8" id="KW-0411">Iron-sulfur</keyword>
<accession>A0A4P6K529</accession>
<dbReference type="PROSITE" id="PS51449">
    <property type="entry name" value="MTTASE_N"/>
    <property type="match status" value="1"/>
</dbReference>
<dbReference type="PANTHER" id="PTHR43020:SF2">
    <property type="entry name" value="MITOCHONDRIAL TRNA METHYLTHIOTRANSFERASE CDK5RAP1"/>
    <property type="match status" value="1"/>
</dbReference>
<feature type="domain" description="Radical SAM core" evidence="16">
    <location>
        <begin position="214"/>
        <end position="444"/>
    </location>
</feature>
<dbReference type="NCBIfam" id="TIGR00089">
    <property type="entry name" value="MiaB/RimO family radical SAM methylthiotransferase"/>
    <property type="match status" value="1"/>
</dbReference>
<dbReference type="EC" id="2.8.4.3" evidence="9"/>
<evidence type="ECO:0000256" key="4">
    <source>
        <dbReference type="ARBA" id="ARBA00022679"/>
    </source>
</evidence>
<dbReference type="Pfam" id="PF04055">
    <property type="entry name" value="Radical_SAM"/>
    <property type="match status" value="1"/>
</dbReference>
<dbReference type="PANTHER" id="PTHR43020">
    <property type="entry name" value="CDK5 REGULATORY SUBUNIT-ASSOCIATED PROTEIN 1"/>
    <property type="match status" value="1"/>
</dbReference>
<keyword evidence="7" id="KW-0408">Iron</keyword>
<name>A0A4P6K529_KTERU</name>
<dbReference type="EMBL" id="CP035758">
    <property type="protein sequence ID" value="QBD82636.1"/>
    <property type="molecule type" value="Genomic_DNA"/>
</dbReference>
<dbReference type="PROSITE" id="PS01278">
    <property type="entry name" value="MTTASE_RADICAL"/>
    <property type="match status" value="1"/>
</dbReference>
<proteinExistence type="predicted"/>
<evidence type="ECO:0000256" key="10">
    <source>
        <dbReference type="ARBA" id="ARBA00051425"/>
    </source>
</evidence>
<evidence type="ECO:0000256" key="5">
    <source>
        <dbReference type="ARBA" id="ARBA00022691"/>
    </source>
</evidence>
<comment type="function">
    <text evidence="2">Catalyzes the methylthiolation of N6-(dimethylallyl)adenosine (i(6)A), leading to the formation of 2-methylthio-N6-(dimethylallyl)adenosine (ms(2)i(6)A) at position 37 in tRNAs that read codons beginning with uridine.</text>
</comment>
<evidence type="ECO:0000256" key="11">
    <source>
        <dbReference type="ARBA" id="ARBA00068570"/>
    </source>
</evidence>
<keyword evidence="6" id="KW-0479">Metal-binding</keyword>
<dbReference type="OrthoDB" id="9805215at2"/>